<dbReference type="SUPFAM" id="SSF49464">
    <property type="entry name" value="Carboxypeptidase regulatory domain-like"/>
    <property type="match status" value="1"/>
</dbReference>
<evidence type="ECO:0000256" key="2">
    <source>
        <dbReference type="ARBA" id="ARBA00023136"/>
    </source>
</evidence>
<protein>
    <submittedName>
        <fullName evidence="4">Outer membrane receptor proteins, mostly Fe transport</fullName>
    </submittedName>
</protein>
<keyword evidence="2" id="KW-0472">Membrane</keyword>
<evidence type="ECO:0000313" key="4">
    <source>
        <dbReference type="EMBL" id="SIQ60687.1"/>
    </source>
</evidence>
<gene>
    <name evidence="4" type="ORF">SAMN05421545_0681</name>
</gene>
<dbReference type="Gene3D" id="2.170.130.10">
    <property type="entry name" value="TonB-dependent receptor, plug domain"/>
    <property type="match status" value="1"/>
</dbReference>
<dbReference type="InterPro" id="IPR037066">
    <property type="entry name" value="Plug_dom_sf"/>
</dbReference>
<evidence type="ECO:0000313" key="5">
    <source>
        <dbReference type="Proteomes" id="UP000185924"/>
    </source>
</evidence>
<dbReference type="InterPro" id="IPR036942">
    <property type="entry name" value="Beta-barrel_TonB_sf"/>
</dbReference>
<dbReference type="Pfam" id="PF13715">
    <property type="entry name" value="CarbopepD_reg_2"/>
    <property type="match status" value="1"/>
</dbReference>
<keyword evidence="4" id="KW-0675">Receptor</keyword>
<evidence type="ECO:0000256" key="1">
    <source>
        <dbReference type="ARBA" id="ARBA00004442"/>
    </source>
</evidence>
<evidence type="ECO:0000256" key="3">
    <source>
        <dbReference type="ARBA" id="ARBA00023237"/>
    </source>
</evidence>
<dbReference type="GO" id="GO:0009279">
    <property type="term" value="C:cell outer membrane"/>
    <property type="evidence" value="ECO:0007669"/>
    <property type="project" value="UniProtKB-SubCell"/>
</dbReference>
<accession>A0A1N6U580</accession>
<dbReference type="EMBL" id="FTNM01000001">
    <property type="protein sequence ID" value="SIQ60687.1"/>
    <property type="molecule type" value="Genomic_DNA"/>
</dbReference>
<sequence length="791" mass="88886">MKINTLSALATMLLLLLFSVPLTVLGQQLTQTIRGKIIDKESQEPLIGATVAILTIDPPMGVTTDATGDFRLDKVPVGRHTLRISYLGYEEQVLPELLLGSGKELVLNIGLSESFKKLQEVVISAEQQSKGNPLNEMAMISSRSISVEETKRYAASVNDPARAAQNYAGVGISQDMSNEIVVRGNSPRGVLWRVEGIEVPNPSHFAEEGAAGGAVSILSVNMLDNSDFNTGAFPAEYGNALSGIFDIRLRNGNNEKREYALQAGILGIDFAAEGPFKAGSKASYLANYRYSTLAMLNKIGVKISGEAVPVFQDFSFKLYLPTAKAGYFSFWGLGGLSEQNVKAERDSEKWEGYLDRFDDRFQARMASTGISHILFLGKDDYIESTLSFSTSGNKVWVDSLQTDYTAVPFYRHDFAQQATRFSSLYNRKFNNRHTLRTGIILSQLGYDSYAGGRNIEYEEGEFVNQRGSTQLAQAFAQWKYRFTEQLTLNTGLHSLYFGLNGNTVVEPRMGMKYQLDAARSFSAAVGLHSRHDALTSYFAQQRHPDGNYTQPNRKLGLTRAAHYVLGYDQMLREDLRLKVETYYQHLFNVPVGIAENSTYSALNYERGISRETLVNEGTGRNYGVEMTLEKFFTNNYYFLLTTSLYDSKYSTRDGSLRDTRFNGNHIVNLLAGKEFKVGSNKQNLIGLNGKVMWAGGNRYTPIDLERSKEMKYEVLDVTNRFGVQTPDYFRSDIRVSYRKNRPNASYILSLDIQNFTNRQNVFGVQYDRIKEEVVTRHMVGMLPILNYRVEF</sequence>
<keyword evidence="5" id="KW-1185">Reference proteome</keyword>
<proteinExistence type="predicted"/>
<dbReference type="OrthoDB" id="9804995at2"/>
<dbReference type="RefSeq" id="WP_007657356.1">
    <property type="nucleotide sequence ID" value="NZ_FTNM01000001.1"/>
</dbReference>
<dbReference type="InterPro" id="IPR008969">
    <property type="entry name" value="CarboxyPept-like_regulatory"/>
</dbReference>
<dbReference type="AlphaFoldDB" id="A0A1N6U580"/>
<keyword evidence="3" id="KW-0998">Cell outer membrane</keyword>
<dbReference type="Proteomes" id="UP000185924">
    <property type="component" value="Unassembled WGS sequence"/>
</dbReference>
<dbReference type="SUPFAM" id="SSF56935">
    <property type="entry name" value="Porins"/>
    <property type="match status" value="1"/>
</dbReference>
<dbReference type="Gene3D" id="2.60.40.1120">
    <property type="entry name" value="Carboxypeptidase-like, regulatory domain"/>
    <property type="match status" value="1"/>
</dbReference>
<dbReference type="STRING" id="1077936.SAMN05421545_0681"/>
<name>A0A1N6U580_9BACT</name>
<dbReference type="Gene3D" id="2.40.170.20">
    <property type="entry name" value="TonB-dependent receptor, beta-barrel domain"/>
    <property type="match status" value="1"/>
</dbReference>
<comment type="subcellular location">
    <subcellularLocation>
        <location evidence="1">Cell outer membrane</location>
    </subcellularLocation>
</comment>
<organism evidence="4 5">
    <name type="scientific">Pontibacter lucknowensis</name>
    <dbReference type="NCBI Taxonomy" id="1077936"/>
    <lineage>
        <taxon>Bacteria</taxon>
        <taxon>Pseudomonadati</taxon>
        <taxon>Bacteroidota</taxon>
        <taxon>Cytophagia</taxon>
        <taxon>Cytophagales</taxon>
        <taxon>Hymenobacteraceae</taxon>
        <taxon>Pontibacter</taxon>
    </lineage>
</organism>
<reference evidence="5" key="1">
    <citation type="submission" date="2017-01" db="EMBL/GenBank/DDBJ databases">
        <authorList>
            <person name="Varghese N."/>
            <person name="Submissions S."/>
        </authorList>
    </citation>
    <scope>NUCLEOTIDE SEQUENCE [LARGE SCALE GENOMIC DNA]</scope>
    <source>
        <strain evidence="5">DM9</strain>
    </source>
</reference>